<keyword evidence="1" id="KW-0347">Helicase</keyword>
<evidence type="ECO:0000313" key="2">
    <source>
        <dbReference type="Proteomes" id="UP000326388"/>
    </source>
</evidence>
<evidence type="ECO:0000313" key="1">
    <source>
        <dbReference type="EMBL" id="QEA09645.1"/>
    </source>
</evidence>
<dbReference type="GO" id="GO:0004386">
    <property type="term" value="F:helicase activity"/>
    <property type="evidence" value="ECO:0007669"/>
    <property type="project" value="UniProtKB-KW"/>
</dbReference>
<dbReference type="Proteomes" id="UP000326388">
    <property type="component" value="Segment"/>
</dbReference>
<accession>A0A5Q5APY8</accession>
<dbReference type="EMBL" id="MK972831">
    <property type="protein sequence ID" value="QEA09645.1"/>
    <property type="molecule type" value="Genomic_DNA"/>
</dbReference>
<sequence length="78" mass="8927">MTINIKKQIALLGEDYIKRTQERFTVGEVVPYPYQVVAYAEIAKRLSNYEHPFFVKASVSAGKTIIFAMVAKQCQKWA</sequence>
<keyword evidence="1" id="KW-0067">ATP-binding</keyword>
<reference evidence="1 2" key="1">
    <citation type="submission" date="2019-05" db="EMBL/GenBank/DDBJ databases">
        <title>Isolation and characterisation of phgae Sfin-2.</title>
        <authorList>
            <person name="Ahamed S.T."/>
            <person name="Roy B."/>
            <person name="Giri N."/>
        </authorList>
    </citation>
    <scope>NUCLEOTIDE SEQUENCE [LARGE SCALE GENOMIC DNA]</scope>
</reference>
<keyword evidence="1" id="KW-0378">Hydrolase</keyword>
<keyword evidence="1" id="KW-0547">Nucleotide-binding</keyword>
<protein>
    <submittedName>
        <fullName evidence="1">DNA helicase</fullName>
    </submittedName>
</protein>
<name>A0A5Q5APY8_9CAUD</name>
<gene>
    <name evidence="1" type="ORF">Sfin2_76</name>
</gene>
<organism evidence="1 2">
    <name type="scientific">Shigella phage Sfin-2</name>
    <dbReference type="NCBI Taxonomy" id="2591427"/>
    <lineage>
        <taxon>Viruses</taxon>
        <taxon>Duplodnaviria</taxon>
        <taxon>Heunggongvirae</taxon>
        <taxon>Uroviricota</taxon>
        <taxon>Caudoviricetes</taxon>
        <taxon>Drexlerviridae</taxon>
        <taxon>Tunavirinae</taxon>
        <taxon>Tunavirus</taxon>
        <taxon>Tunavirus Sfin1</taxon>
    </lineage>
</organism>
<proteinExistence type="predicted"/>